<dbReference type="RefSeq" id="XP_025767430.1">
    <property type="nucleotide sequence ID" value="XM_025911645.1"/>
</dbReference>
<reference evidence="7" key="1">
    <citation type="submission" date="2012-01" db="EMBL/GenBank/DDBJ databases">
        <title>The Genome Sequence of Oreochromis niloticus (Nile Tilapia).</title>
        <authorList>
            <consortium name="Broad Institute Genome Assembly Team"/>
            <consortium name="Broad Institute Sequencing Platform"/>
            <person name="Di Palma F."/>
            <person name="Johnson J."/>
            <person name="Lander E.S."/>
            <person name="Lindblad-Toh K."/>
        </authorList>
    </citation>
    <scope>NUCLEOTIDE SEQUENCE [LARGE SCALE GENOMIC DNA]</scope>
</reference>
<accession>A0A669BM16</accession>
<keyword evidence="3" id="KW-0175">Coiled coil</keyword>
<dbReference type="Ensembl" id="ENSONIT00000089111.1">
    <property type="protein sequence ID" value="ENSONIP00000036581.1"/>
    <property type="gene ID" value="ENSONIG00000034508.1"/>
</dbReference>
<dbReference type="AlphaFoldDB" id="A0A669BM16"/>
<dbReference type="SMART" id="SM00034">
    <property type="entry name" value="CLECT"/>
    <property type="match status" value="1"/>
</dbReference>
<dbReference type="Pfam" id="PF00059">
    <property type="entry name" value="Lectin_C"/>
    <property type="match status" value="1"/>
</dbReference>
<evidence type="ECO:0000313" key="6">
    <source>
        <dbReference type="Ensembl" id="ENSONIP00000036581.1"/>
    </source>
</evidence>
<keyword evidence="7" id="KW-1185">Reference proteome</keyword>
<proteinExistence type="predicted"/>
<dbReference type="InterPro" id="IPR033992">
    <property type="entry name" value="NKR-like_CTLD"/>
</dbReference>
<dbReference type="InterPro" id="IPR051379">
    <property type="entry name" value="C-type_Lectin_Receptor_IMM"/>
</dbReference>
<sequence>MAEEEVNYATVKFKEKKHSQSKVKKEETVFDEVEVKNEAKEQTLDTNDKTSDRTTSRHRHYKQLACCLGIICVMLVFGIIAVTVYHVYYKLSSDTEDLRKNQTNLILQIHNLTRDSTLAEKQLAENEELKKKNKELETEKKNLTEIIQQMTTSGNDFNVSRAQWSIDAYCPKENNNRKCNPCQKGWQHVESSCYAINDAKGGEWKTWEEARENCSGKISDLAVVINEKEKKTVSEKSWKNNENKGYWIGLRVEDGKWKWLDGRNLNNSSWIDQPPSVGHCAIPVQDQGFKSVSCNEKNRWICKKKALSV</sequence>
<dbReference type="GeneID" id="100706893"/>
<dbReference type="InterPro" id="IPR001304">
    <property type="entry name" value="C-type_lectin-like"/>
</dbReference>
<dbReference type="PANTHER" id="PTHR46746">
    <property type="entry name" value="KILLER CELL LECTIN-LIKE RECEPTOR SUBFAMILY F MEMBER 2"/>
    <property type="match status" value="1"/>
</dbReference>
<dbReference type="SUPFAM" id="SSF56436">
    <property type="entry name" value="C-type lectin-like"/>
    <property type="match status" value="1"/>
</dbReference>
<evidence type="ECO:0000259" key="5">
    <source>
        <dbReference type="PROSITE" id="PS50041"/>
    </source>
</evidence>
<dbReference type="CDD" id="cd03593">
    <property type="entry name" value="CLECT_NK_receptors_like"/>
    <property type="match status" value="1"/>
</dbReference>
<evidence type="ECO:0000256" key="1">
    <source>
        <dbReference type="ARBA" id="ARBA00004167"/>
    </source>
</evidence>
<keyword evidence="2" id="KW-0430">Lectin</keyword>
<evidence type="ECO:0000256" key="2">
    <source>
        <dbReference type="ARBA" id="ARBA00022734"/>
    </source>
</evidence>
<keyword evidence="4" id="KW-1133">Transmembrane helix</keyword>
<evidence type="ECO:0000313" key="7">
    <source>
        <dbReference type="Proteomes" id="UP000005207"/>
    </source>
</evidence>
<feature type="domain" description="C-type lectin" evidence="5">
    <location>
        <begin position="189"/>
        <end position="303"/>
    </location>
</feature>
<comment type="subcellular location">
    <subcellularLocation>
        <location evidence="1">Membrane</location>
        <topology evidence="1">Single-pass membrane protein</topology>
    </subcellularLocation>
</comment>
<keyword evidence="4" id="KW-0472">Membrane</keyword>
<reference evidence="6" key="2">
    <citation type="submission" date="2025-05" db="UniProtKB">
        <authorList>
            <consortium name="Ensembl"/>
        </authorList>
    </citation>
    <scope>IDENTIFICATION</scope>
</reference>
<protein>
    <submittedName>
        <fullName evidence="6">C-type lectin domain family 4 member G-like</fullName>
    </submittedName>
</protein>
<evidence type="ECO:0000256" key="4">
    <source>
        <dbReference type="SAM" id="Phobius"/>
    </source>
</evidence>
<dbReference type="PROSITE" id="PS50041">
    <property type="entry name" value="C_TYPE_LECTIN_2"/>
    <property type="match status" value="1"/>
</dbReference>
<dbReference type="PANTHER" id="PTHR46746:SF3">
    <property type="entry name" value="C-TYPE LECTIN DOMAIN-CONTAINING PROTEIN-RELATED"/>
    <property type="match status" value="1"/>
</dbReference>
<name>A0A669BM16_ORENI</name>
<dbReference type="OMA" id="TNQWICE"/>
<feature type="transmembrane region" description="Helical" evidence="4">
    <location>
        <begin position="64"/>
        <end position="88"/>
    </location>
</feature>
<organism evidence="6 7">
    <name type="scientific">Oreochromis niloticus</name>
    <name type="common">Nile tilapia</name>
    <name type="synonym">Tilapia nilotica</name>
    <dbReference type="NCBI Taxonomy" id="8128"/>
    <lineage>
        <taxon>Eukaryota</taxon>
        <taxon>Metazoa</taxon>
        <taxon>Chordata</taxon>
        <taxon>Craniata</taxon>
        <taxon>Vertebrata</taxon>
        <taxon>Euteleostomi</taxon>
        <taxon>Actinopterygii</taxon>
        <taxon>Neopterygii</taxon>
        <taxon>Teleostei</taxon>
        <taxon>Neoteleostei</taxon>
        <taxon>Acanthomorphata</taxon>
        <taxon>Ovalentaria</taxon>
        <taxon>Cichlomorphae</taxon>
        <taxon>Cichliformes</taxon>
        <taxon>Cichlidae</taxon>
        <taxon>African cichlids</taxon>
        <taxon>Pseudocrenilabrinae</taxon>
        <taxon>Oreochromini</taxon>
        <taxon>Oreochromis</taxon>
    </lineage>
</organism>
<dbReference type="Ensembl" id="ENSONIT00000039468.1">
    <property type="protein sequence ID" value="ENSONIP00000044240.1"/>
    <property type="gene ID" value="ENSONIG00000034508.1"/>
</dbReference>
<gene>
    <name evidence="6" type="primary">LOC100706893</name>
</gene>
<dbReference type="Gene3D" id="3.10.100.10">
    <property type="entry name" value="Mannose-Binding Protein A, subunit A"/>
    <property type="match status" value="1"/>
</dbReference>
<keyword evidence="4" id="KW-0812">Transmembrane</keyword>
<dbReference type="InterPro" id="IPR016187">
    <property type="entry name" value="CTDL_fold"/>
</dbReference>
<dbReference type="GO" id="GO:0030246">
    <property type="term" value="F:carbohydrate binding"/>
    <property type="evidence" value="ECO:0007669"/>
    <property type="project" value="UniProtKB-KW"/>
</dbReference>
<dbReference type="InterPro" id="IPR016186">
    <property type="entry name" value="C-type_lectin-like/link_sf"/>
</dbReference>
<dbReference type="Proteomes" id="UP000005207">
    <property type="component" value="Linkage group LG11"/>
</dbReference>
<dbReference type="GO" id="GO:0005886">
    <property type="term" value="C:plasma membrane"/>
    <property type="evidence" value="ECO:0007669"/>
    <property type="project" value="TreeGrafter"/>
</dbReference>
<dbReference type="GeneTree" id="ENSGT00940000167252"/>
<feature type="coiled-coil region" evidence="3">
    <location>
        <begin position="119"/>
        <end position="153"/>
    </location>
</feature>
<evidence type="ECO:0000256" key="3">
    <source>
        <dbReference type="SAM" id="Coils"/>
    </source>
</evidence>